<feature type="domain" description="Fatty acid desaturase" evidence="2">
    <location>
        <begin position="47"/>
        <end position="287"/>
    </location>
</feature>
<dbReference type="RefSeq" id="WP_269034120.1">
    <property type="nucleotide sequence ID" value="NZ_CP114040.1"/>
</dbReference>
<dbReference type="GO" id="GO:0016491">
    <property type="term" value="F:oxidoreductase activity"/>
    <property type="evidence" value="ECO:0007669"/>
    <property type="project" value="UniProtKB-KW"/>
</dbReference>
<dbReference type="Pfam" id="PF00487">
    <property type="entry name" value="FA_desaturase"/>
    <property type="match status" value="1"/>
</dbReference>
<feature type="transmembrane region" description="Helical" evidence="1">
    <location>
        <begin position="190"/>
        <end position="208"/>
    </location>
</feature>
<proteinExistence type="predicted"/>
<name>A0ABY7GXT7_9BACT</name>
<feature type="transmembrane region" description="Helical" evidence="1">
    <location>
        <begin position="214"/>
        <end position="237"/>
    </location>
</feature>
<protein>
    <submittedName>
        <fullName evidence="3">Fatty acid desaturase</fullName>
        <ecNumber evidence="3">1.14.19.-</ecNumber>
    </submittedName>
</protein>
<evidence type="ECO:0000313" key="4">
    <source>
        <dbReference type="Proteomes" id="UP001164459"/>
    </source>
</evidence>
<evidence type="ECO:0000256" key="1">
    <source>
        <dbReference type="SAM" id="Phobius"/>
    </source>
</evidence>
<dbReference type="Proteomes" id="UP001164459">
    <property type="component" value="Chromosome"/>
</dbReference>
<keyword evidence="1" id="KW-0812">Transmembrane</keyword>
<evidence type="ECO:0000313" key="3">
    <source>
        <dbReference type="EMBL" id="WAS91758.1"/>
    </source>
</evidence>
<dbReference type="InterPro" id="IPR005804">
    <property type="entry name" value="FA_desaturase_dom"/>
</dbReference>
<dbReference type="EC" id="1.14.19.-" evidence="3"/>
<feature type="transmembrane region" description="Helical" evidence="1">
    <location>
        <begin position="47"/>
        <end position="65"/>
    </location>
</feature>
<accession>A0ABY7GXT7</accession>
<feature type="transmembrane region" description="Helical" evidence="1">
    <location>
        <begin position="143"/>
        <end position="169"/>
    </location>
</feature>
<sequence length="319" mass="35022">MASEVFGASDRSPAHNWISAALVFETCSLYCVLLGAAAWAAQAGAGAWVQAPLVLALGLWMDRMFTVGHEAVHGKLFPDHRRLNDLVGALLLAPLLAPLTVVRKIHAFHHGHNRRAPKIATLDVVLLPRAPGLRRSLAWALGWAAWLLGVFCGGFYVHGLVSVVLFLLLPTGVACRISPAFKGWRGRHRLRAWVELGFGAAVHALVLVGCGRDVYLATLGLPTLAFAWVYSLFVYIYHYRTPLGADVRGNVRSLAPGRLFGWLLLNFHEHSTHHGDPRLPWYLLPARRLRGPAPGEVRTVLGAVLQQLRGPIFVDRPEI</sequence>
<reference evidence="3" key="1">
    <citation type="submission" date="2022-11" db="EMBL/GenBank/DDBJ databases">
        <title>Minimal conservation of predation-associated metabolite biosynthetic gene clusters underscores biosynthetic potential of Myxococcota including descriptions for ten novel species: Archangium lansinium sp. nov., Myxococcus landrumus sp. nov., Nannocystis bai.</title>
        <authorList>
            <person name="Ahearne A."/>
            <person name="Stevens C."/>
            <person name="Dowd S."/>
        </authorList>
    </citation>
    <scope>NUCLEOTIDE SEQUENCE</scope>
    <source>
        <strain evidence="3">Fl3</strain>
    </source>
</reference>
<evidence type="ECO:0000259" key="2">
    <source>
        <dbReference type="Pfam" id="PF00487"/>
    </source>
</evidence>
<feature type="transmembrane region" description="Helical" evidence="1">
    <location>
        <begin position="21"/>
        <end position="41"/>
    </location>
</feature>
<keyword evidence="1" id="KW-1133">Transmembrane helix</keyword>
<keyword evidence="1" id="KW-0472">Membrane</keyword>
<dbReference type="EMBL" id="CP114040">
    <property type="protein sequence ID" value="WAS91758.1"/>
    <property type="molecule type" value="Genomic_DNA"/>
</dbReference>
<organism evidence="3 4">
    <name type="scientific">Nannocystis punicea</name>
    <dbReference type="NCBI Taxonomy" id="2995304"/>
    <lineage>
        <taxon>Bacteria</taxon>
        <taxon>Pseudomonadati</taxon>
        <taxon>Myxococcota</taxon>
        <taxon>Polyangia</taxon>
        <taxon>Nannocystales</taxon>
        <taxon>Nannocystaceae</taxon>
        <taxon>Nannocystis</taxon>
    </lineage>
</organism>
<gene>
    <name evidence="3" type="ORF">O0S08_36715</name>
</gene>
<keyword evidence="4" id="KW-1185">Reference proteome</keyword>
<keyword evidence="3" id="KW-0560">Oxidoreductase</keyword>